<keyword evidence="1" id="KW-0812">Transmembrane</keyword>
<reference evidence="2 3" key="2">
    <citation type="submission" date="2013-02" db="EMBL/GenBank/DDBJ databases">
        <title>The Genome Sequence of Plasmodium falciparum 7G8.</title>
        <authorList>
            <consortium name="The Broad Institute Genome Sequencing Platform"/>
            <consortium name="The Broad Institute Genome Sequencing Center for Infectious Disease"/>
            <person name="Neafsey D."/>
            <person name="Cheeseman I."/>
            <person name="Volkman S."/>
            <person name="Adams J."/>
            <person name="Walker B."/>
            <person name="Young S.K."/>
            <person name="Zeng Q."/>
            <person name="Gargeya S."/>
            <person name="Fitzgerald M."/>
            <person name="Haas B."/>
            <person name="Abouelleil A."/>
            <person name="Alvarado L."/>
            <person name="Arachchi H.M."/>
            <person name="Berlin A.M."/>
            <person name="Chapman S.B."/>
            <person name="Dewar J."/>
            <person name="Goldberg J."/>
            <person name="Griggs A."/>
            <person name="Gujja S."/>
            <person name="Hansen M."/>
            <person name="Howarth C."/>
            <person name="Imamovic A."/>
            <person name="Larimer J."/>
            <person name="McCowan C."/>
            <person name="Murphy C."/>
            <person name="Neiman D."/>
            <person name="Pearson M."/>
            <person name="Priest M."/>
            <person name="Roberts A."/>
            <person name="Saif S."/>
            <person name="Shea T."/>
            <person name="Sisk P."/>
            <person name="Sykes S."/>
            <person name="Wortman J."/>
            <person name="Nusbaum C."/>
            <person name="Birren B."/>
        </authorList>
    </citation>
    <scope>NUCLEOTIDE SEQUENCE [LARGE SCALE GENOMIC DNA]</scope>
    <source>
        <strain evidence="2 3">7G8</strain>
    </source>
</reference>
<sequence>MTSFKKENERYYGIILYSLTYYMNIFMERVPFFSLTKMANQMNYYIVHMHYDVCVLFYLIICFILYGQKST</sequence>
<protein>
    <submittedName>
        <fullName evidence="2">Uncharacterized protein</fullName>
    </submittedName>
</protein>
<proteinExistence type="predicted"/>
<name>W7EVN2_PLAF8</name>
<dbReference type="EMBL" id="KE123638">
    <property type="protein sequence ID" value="EUR65398.1"/>
    <property type="molecule type" value="Genomic_DNA"/>
</dbReference>
<evidence type="ECO:0000313" key="2">
    <source>
        <dbReference type="EMBL" id="EUR65398.1"/>
    </source>
</evidence>
<evidence type="ECO:0000256" key="1">
    <source>
        <dbReference type="SAM" id="Phobius"/>
    </source>
</evidence>
<gene>
    <name evidence="2" type="ORF">PFBG_05012</name>
</gene>
<evidence type="ECO:0000313" key="3">
    <source>
        <dbReference type="Proteomes" id="UP000030688"/>
    </source>
</evidence>
<feature type="transmembrane region" description="Helical" evidence="1">
    <location>
        <begin position="44"/>
        <end position="66"/>
    </location>
</feature>
<dbReference type="Proteomes" id="UP000030688">
    <property type="component" value="Unassembled WGS sequence"/>
</dbReference>
<accession>W7EVN2</accession>
<dbReference type="AlphaFoldDB" id="W7EVN2"/>
<feature type="transmembrane region" description="Helical" evidence="1">
    <location>
        <begin position="12"/>
        <end position="32"/>
    </location>
</feature>
<keyword evidence="1" id="KW-0472">Membrane</keyword>
<organism evidence="2 3">
    <name type="scientific">Plasmodium falciparum (isolate 7G8)</name>
    <dbReference type="NCBI Taxonomy" id="57266"/>
    <lineage>
        <taxon>Eukaryota</taxon>
        <taxon>Sar</taxon>
        <taxon>Alveolata</taxon>
        <taxon>Apicomplexa</taxon>
        <taxon>Aconoidasida</taxon>
        <taxon>Haemosporida</taxon>
        <taxon>Plasmodiidae</taxon>
        <taxon>Plasmodium</taxon>
        <taxon>Plasmodium (Laverania)</taxon>
    </lineage>
</organism>
<reference evidence="3" key="1">
    <citation type="submission" date="2007-11" db="EMBL/GenBank/DDBJ databases">
        <authorList>
            <consortium name="The Broad Institute Genome Sequencing Platform"/>
            <person name="Volkman S.K."/>
            <person name="Daily J.P."/>
            <person name="Sarr O."/>
            <person name="Ndiaye D."/>
            <person name="Ndir O."/>
            <person name="Mboup S."/>
            <person name="Lukens A."/>
            <person name="Stange-Thomann N."/>
            <person name="Mauceli E."/>
            <person name="Gnerre S."/>
            <person name="Jaffe D."/>
            <person name="Zainoun J."/>
            <person name="Wiegand R.C."/>
            <person name="Birren B."/>
            <person name="Galagan J."/>
            <person name="Lander E."/>
            <person name="Wirth D.F."/>
        </authorList>
    </citation>
    <scope>NUCLEOTIDE SEQUENCE [LARGE SCALE GENOMIC DNA]</scope>
    <source>
        <strain evidence="3">7G8</strain>
    </source>
</reference>
<keyword evidence="1" id="KW-1133">Transmembrane helix</keyword>